<name>A0A917NLC1_9PROT</name>
<reference evidence="2" key="2">
    <citation type="submission" date="2020-09" db="EMBL/GenBank/DDBJ databases">
        <authorList>
            <person name="Sun Q."/>
            <person name="Zhou Y."/>
        </authorList>
    </citation>
    <scope>NUCLEOTIDE SEQUENCE</scope>
    <source>
        <strain evidence="2">CGMCC 1.3617</strain>
    </source>
</reference>
<organism evidence="2 3">
    <name type="scientific">Neoroseomonas lacus</name>
    <dbReference type="NCBI Taxonomy" id="287609"/>
    <lineage>
        <taxon>Bacteria</taxon>
        <taxon>Pseudomonadati</taxon>
        <taxon>Pseudomonadota</taxon>
        <taxon>Alphaproteobacteria</taxon>
        <taxon>Acetobacterales</taxon>
        <taxon>Acetobacteraceae</taxon>
        <taxon>Neoroseomonas</taxon>
    </lineage>
</organism>
<comment type="caution">
    <text evidence="2">The sequence shown here is derived from an EMBL/GenBank/DDBJ whole genome shotgun (WGS) entry which is preliminary data.</text>
</comment>
<feature type="region of interest" description="Disordered" evidence="1">
    <location>
        <begin position="1"/>
        <end position="26"/>
    </location>
</feature>
<protein>
    <submittedName>
        <fullName evidence="2">Uncharacterized protein</fullName>
    </submittedName>
</protein>
<keyword evidence="3" id="KW-1185">Reference proteome</keyword>
<dbReference type="AlphaFoldDB" id="A0A917NLC1"/>
<dbReference type="Proteomes" id="UP000661507">
    <property type="component" value="Unassembled WGS sequence"/>
</dbReference>
<dbReference type="EMBL" id="BMKW01000003">
    <property type="protein sequence ID" value="GGJ09259.1"/>
    <property type="molecule type" value="Genomic_DNA"/>
</dbReference>
<reference evidence="2" key="1">
    <citation type="journal article" date="2014" name="Int. J. Syst. Evol. Microbiol.">
        <title>Complete genome sequence of Corynebacterium casei LMG S-19264T (=DSM 44701T), isolated from a smear-ripened cheese.</title>
        <authorList>
            <consortium name="US DOE Joint Genome Institute (JGI-PGF)"/>
            <person name="Walter F."/>
            <person name="Albersmeier A."/>
            <person name="Kalinowski J."/>
            <person name="Ruckert C."/>
        </authorList>
    </citation>
    <scope>NUCLEOTIDE SEQUENCE</scope>
    <source>
        <strain evidence="2">CGMCC 1.3617</strain>
    </source>
</reference>
<evidence type="ECO:0000313" key="2">
    <source>
        <dbReference type="EMBL" id="GGJ09259.1"/>
    </source>
</evidence>
<evidence type="ECO:0000313" key="3">
    <source>
        <dbReference type="Proteomes" id="UP000661507"/>
    </source>
</evidence>
<sequence length="74" mass="7659">MNWALAAGAAASQAPKMATPSSGRKRWVESKGMIQASVMGVVGMWRITADAATQKGRLAAPFPLSATDRLISAG</sequence>
<evidence type="ECO:0000256" key="1">
    <source>
        <dbReference type="SAM" id="MobiDB-lite"/>
    </source>
</evidence>
<feature type="compositionally biased region" description="Low complexity" evidence="1">
    <location>
        <begin position="1"/>
        <end position="18"/>
    </location>
</feature>
<proteinExistence type="predicted"/>
<gene>
    <name evidence="2" type="ORF">GCM10011320_15380</name>
</gene>
<accession>A0A917NLC1</accession>